<gene>
    <name evidence="2" type="ORF">D6D22_07642</name>
</gene>
<sequence>MAIGLQSQPPTGRLCILRRVSISGFAERAYPCVFALSTLIQHVVAAPQGPVVSFKFPEVVEAGGMHNIHVDYHSSHDGEFSIVYGDCGIKSTEDAHHVLGSTHVGNHDLAKRHLDWHEQRPTRFVWLAPEDISSDGCLHAFSGDVLLGRSTPVSVGRRNNKRHLAAADVMDAMGPWFDGVTYLKEKEPESVFVAQTKSKSVGILGGGMSGLMTAHILDSVGFHDWQIIEASSRIGGRVHTSYLNATKPDQYQYQEMGPMRFPVSLSMDNETIEINDHKMVFQLADELNKQNKHDPSYEVKFIPWIQSARNDPSSTTKRKPDGTVPGVAEVSENPSLAVNATLSYSNATAVAEATEEFEDWLGMTTEKTRLYATNVFQAHKQAVAEGFLDFSESGYLRYKMGIDNNITDQIDSFADNLPSWPYEDVYFEATEWRTIDQGLSRLPAAFGPQVLNRTRFQTAVQAMSWNETSEKMSVHFRPGNPFDMETEVIDFDYTIVAVPFSKVRLWRLPDYSSLLSRAISRLNYSPACKVALHYKTRFWEHLDRPIIGGCGSGGGIAGIGSVCYPSYQINSAGPGVILASYLSGDMAKSLGAMTEQEHVAYVQRAMIEIHGPIAAEQFTGAYDRKCWLNDEYQAGAWASPTALQQDLYLPAYFQTEKHTVFVGEHTSYTHAWIFSALESAVRGTTQLLLDMGLVDEAKQVTEFWMARWISM</sequence>
<dbReference type="PANTHER" id="PTHR10742:SF382">
    <property type="entry name" value="AMINE OXIDASE DOMAIN-CONTAINING PROTEIN"/>
    <property type="match status" value="1"/>
</dbReference>
<dbReference type="InterPro" id="IPR036188">
    <property type="entry name" value="FAD/NAD-bd_sf"/>
</dbReference>
<evidence type="ECO:0000313" key="3">
    <source>
        <dbReference type="Proteomes" id="UP000310687"/>
    </source>
</evidence>
<organism evidence="2 3">
    <name type="scientific">Aureobasidium pullulans</name>
    <name type="common">Black yeast</name>
    <name type="synonym">Pullularia pullulans</name>
    <dbReference type="NCBI Taxonomy" id="5580"/>
    <lineage>
        <taxon>Eukaryota</taxon>
        <taxon>Fungi</taxon>
        <taxon>Dikarya</taxon>
        <taxon>Ascomycota</taxon>
        <taxon>Pezizomycotina</taxon>
        <taxon>Dothideomycetes</taxon>
        <taxon>Dothideomycetidae</taxon>
        <taxon>Dothideales</taxon>
        <taxon>Saccotheciaceae</taxon>
        <taxon>Aureobasidium</taxon>
    </lineage>
</organism>
<dbReference type="EMBL" id="QZAL01000136">
    <property type="protein sequence ID" value="THW36521.1"/>
    <property type="molecule type" value="Genomic_DNA"/>
</dbReference>
<dbReference type="GO" id="GO:0001716">
    <property type="term" value="F:L-amino-acid oxidase activity"/>
    <property type="evidence" value="ECO:0007669"/>
    <property type="project" value="TreeGrafter"/>
</dbReference>
<name>A0A4S8XDX9_AURPU</name>
<dbReference type="InterPro" id="IPR050281">
    <property type="entry name" value="Flavin_monoamine_oxidase"/>
</dbReference>
<dbReference type="GO" id="GO:0009063">
    <property type="term" value="P:amino acid catabolic process"/>
    <property type="evidence" value="ECO:0007669"/>
    <property type="project" value="TreeGrafter"/>
</dbReference>
<dbReference type="Pfam" id="PF01593">
    <property type="entry name" value="Amino_oxidase"/>
    <property type="match status" value="1"/>
</dbReference>
<dbReference type="Gene3D" id="3.90.660.10">
    <property type="match status" value="1"/>
</dbReference>
<feature type="domain" description="Amine oxidase" evidence="1">
    <location>
        <begin position="208"/>
        <end position="683"/>
    </location>
</feature>
<accession>A0A4S8XDX9</accession>
<protein>
    <submittedName>
        <fullName evidence="2">L-amino acid oxidase-like protein LaoA</fullName>
    </submittedName>
</protein>
<dbReference type="Proteomes" id="UP000310687">
    <property type="component" value="Unassembled WGS sequence"/>
</dbReference>
<dbReference type="InterPro" id="IPR002937">
    <property type="entry name" value="Amino_oxidase"/>
</dbReference>
<dbReference type="Gene3D" id="3.50.50.60">
    <property type="entry name" value="FAD/NAD(P)-binding domain"/>
    <property type="match status" value="1"/>
</dbReference>
<reference evidence="2 3" key="1">
    <citation type="submission" date="2018-10" db="EMBL/GenBank/DDBJ databases">
        <title>Fifty Aureobasidium pullulans genomes reveal a recombining polyextremotolerant generalist.</title>
        <authorList>
            <person name="Gostincar C."/>
            <person name="Turk M."/>
            <person name="Zajc J."/>
            <person name="Gunde-Cimerman N."/>
        </authorList>
    </citation>
    <scope>NUCLEOTIDE SEQUENCE [LARGE SCALE GENOMIC DNA]</scope>
    <source>
        <strain evidence="2 3">EXF-11013</strain>
    </source>
</reference>
<dbReference type="AlphaFoldDB" id="A0A4S8XDX9"/>
<proteinExistence type="predicted"/>
<dbReference type="SUPFAM" id="SSF54373">
    <property type="entry name" value="FAD-linked reductases, C-terminal domain"/>
    <property type="match status" value="1"/>
</dbReference>
<evidence type="ECO:0000313" key="2">
    <source>
        <dbReference type="EMBL" id="THW36521.1"/>
    </source>
</evidence>
<dbReference type="Gene3D" id="1.20.1440.240">
    <property type="match status" value="1"/>
</dbReference>
<evidence type="ECO:0000259" key="1">
    <source>
        <dbReference type="Pfam" id="PF01593"/>
    </source>
</evidence>
<comment type="caution">
    <text evidence="2">The sequence shown here is derived from an EMBL/GenBank/DDBJ whole genome shotgun (WGS) entry which is preliminary data.</text>
</comment>
<dbReference type="PANTHER" id="PTHR10742">
    <property type="entry name" value="FLAVIN MONOAMINE OXIDASE"/>
    <property type="match status" value="1"/>
</dbReference>
<dbReference type="SUPFAM" id="SSF51905">
    <property type="entry name" value="FAD/NAD(P)-binding domain"/>
    <property type="match status" value="1"/>
</dbReference>